<dbReference type="Gene3D" id="2.60.40.4100">
    <property type="entry name" value="Zona pellucida, ZP-C domain"/>
    <property type="match status" value="1"/>
</dbReference>
<evidence type="ECO:0000313" key="20">
    <source>
        <dbReference type="Proteomes" id="UP000001593"/>
    </source>
</evidence>
<evidence type="ECO:0000259" key="16">
    <source>
        <dbReference type="PROSITE" id="PS50835"/>
    </source>
</evidence>
<feature type="domain" description="Ig-like" evidence="16">
    <location>
        <begin position="113"/>
        <end position="206"/>
    </location>
</feature>
<dbReference type="InterPro" id="IPR013783">
    <property type="entry name" value="Ig-like_fold"/>
</dbReference>
<dbReference type="InterPro" id="IPR003961">
    <property type="entry name" value="FN3_dom"/>
</dbReference>
<protein>
    <submittedName>
        <fullName evidence="19">Uncharacterized protein</fullName>
    </submittedName>
</protein>
<dbReference type="InParanoid" id="A7RYG1"/>
<dbReference type="AlphaFoldDB" id="A7RYG1"/>
<keyword evidence="3" id="KW-0964">Secreted</keyword>
<evidence type="ECO:0000256" key="10">
    <source>
        <dbReference type="ARBA" id="ARBA00023180"/>
    </source>
</evidence>
<evidence type="ECO:0000313" key="19">
    <source>
        <dbReference type="EMBL" id="EDO43456.1"/>
    </source>
</evidence>
<dbReference type="Gene3D" id="2.60.40.10">
    <property type="entry name" value="Immunoglobulins"/>
    <property type="match status" value="5"/>
</dbReference>
<dbReference type="SUPFAM" id="SSF48726">
    <property type="entry name" value="Immunoglobulin"/>
    <property type="match status" value="3"/>
</dbReference>
<organism evidence="19 20">
    <name type="scientific">Nematostella vectensis</name>
    <name type="common">Starlet sea anemone</name>
    <dbReference type="NCBI Taxonomy" id="45351"/>
    <lineage>
        <taxon>Eukaryota</taxon>
        <taxon>Metazoa</taxon>
        <taxon>Cnidaria</taxon>
        <taxon>Anthozoa</taxon>
        <taxon>Hexacorallia</taxon>
        <taxon>Actiniaria</taxon>
        <taxon>Edwardsiidae</taxon>
        <taxon>Nematostella</taxon>
    </lineage>
</organism>
<feature type="chain" id="PRO_5002714849" evidence="15">
    <location>
        <begin position="24"/>
        <end position="1063"/>
    </location>
</feature>
<dbReference type="InterPro" id="IPR051148">
    <property type="entry name" value="Zona_Pellucida_Domain_gp"/>
</dbReference>
<keyword evidence="9" id="KW-1015">Disulfide bond</keyword>
<keyword evidence="11" id="KW-0278">Fertilization</keyword>
<keyword evidence="20" id="KW-1185">Reference proteome</keyword>
<feature type="signal peptide" evidence="15">
    <location>
        <begin position="1"/>
        <end position="23"/>
    </location>
</feature>
<dbReference type="Pfam" id="PF00100">
    <property type="entry name" value="Zona_pellucida"/>
    <property type="match status" value="1"/>
</dbReference>
<dbReference type="SMART" id="SM00241">
    <property type="entry name" value="ZP"/>
    <property type="match status" value="1"/>
</dbReference>
<evidence type="ECO:0000256" key="6">
    <source>
        <dbReference type="ARBA" id="ARBA00022692"/>
    </source>
</evidence>
<dbReference type="InterPro" id="IPR055355">
    <property type="entry name" value="ZP-C"/>
</dbReference>
<dbReference type="InterPro" id="IPR003599">
    <property type="entry name" value="Ig_sub"/>
</dbReference>
<evidence type="ECO:0000256" key="3">
    <source>
        <dbReference type="ARBA" id="ARBA00022525"/>
    </source>
</evidence>
<name>A7RYG1_NEMVE</name>
<dbReference type="Pfam" id="PF00041">
    <property type="entry name" value="fn3"/>
    <property type="match status" value="1"/>
</dbReference>
<keyword evidence="7 14" id="KW-1133">Transmembrane helix</keyword>
<evidence type="ECO:0000259" key="18">
    <source>
        <dbReference type="PROSITE" id="PS51034"/>
    </source>
</evidence>
<dbReference type="OMA" id="WRVGGLH"/>
<dbReference type="Proteomes" id="UP000001593">
    <property type="component" value="Unassembled WGS sequence"/>
</dbReference>
<dbReference type="CDD" id="cd00063">
    <property type="entry name" value="FN3"/>
    <property type="match status" value="2"/>
</dbReference>
<dbReference type="Pfam" id="PF13927">
    <property type="entry name" value="Ig_3"/>
    <property type="match status" value="1"/>
</dbReference>
<evidence type="ECO:0000256" key="7">
    <source>
        <dbReference type="ARBA" id="ARBA00022989"/>
    </source>
</evidence>
<dbReference type="PROSITE" id="PS50835">
    <property type="entry name" value="IG_LIKE"/>
    <property type="match status" value="2"/>
</dbReference>
<gene>
    <name evidence="19" type="ORF">NEMVEDRAFT_v1g241554</name>
</gene>
<evidence type="ECO:0000259" key="17">
    <source>
        <dbReference type="PROSITE" id="PS50853"/>
    </source>
</evidence>
<evidence type="ECO:0000256" key="13">
    <source>
        <dbReference type="SAM" id="MobiDB-lite"/>
    </source>
</evidence>
<feature type="compositionally biased region" description="Pro residues" evidence="13">
    <location>
        <begin position="503"/>
        <end position="514"/>
    </location>
</feature>
<feature type="domain" description="Fibronectin type-III" evidence="17">
    <location>
        <begin position="401"/>
        <end position="506"/>
    </location>
</feature>
<dbReference type="InterPro" id="IPR003598">
    <property type="entry name" value="Ig_sub2"/>
</dbReference>
<dbReference type="SMART" id="SM00409">
    <property type="entry name" value="IG"/>
    <property type="match status" value="2"/>
</dbReference>
<dbReference type="PROSITE" id="PS51034">
    <property type="entry name" value="ZP_2"/>
    <property type="match status" value="1"/>
</dbReference>
<dbReference type="EMBL" id="DS469553">
    <property type="protein sequence ID" value="EDO43456.1"/>
    <property type="molecule type" value="Genomic_DNA"/>
</dbReference>
<evidence type="ECO:0000256" key="11">
    <source>
        <dbReference type="ARBA" id="ARBA00023279"/>
    </source>
</evidence>
<evidence type="ECO:0000256" key="12">
    <source>
        <dbReference type="ARBA" id="ARBA00024183"/>
    </source>
</evidence>
<feature type="region of interest" description="Disordered" evidence="13">
    <location>
        <begin position="487"/>
        <end position="514"/>
    </location>
</feature>
<proteinExistence type="predicted"/>
<feature type="domain" description="Fibronectin type-III" evidence="17">
    <location>
        <begin position="304"/>
        <end position="400"/>
    </location>
</feature>
<dbReference type="SUPFAM" id="SSF49265">
    <property type="entry name" value="Fibronectin type III"/>
    <property type="match status" value="1"/>
</dbReference>
<keyword evidence="15" id="KW-0732">Signal</keyword>
<dbReference type="InterPro" id="IPR042235">
    <property type="entry name" value="ZP-C_dom"/>
</dbReference>
<evidence type="ECO:0000256" key="9">
    <source>
        <dbReference type="ARBA" id="ARBA00023157"/>
    </source>
</evidence>
<feature type="domain" description="Ig-like" evidence="16">
    <location>
        <begin position="213"/>
        <end position="300"/>
    </location>
</feature>
<dbReference type="InterPro" id="IPR036116">
    <property type="entry name" value="FN3_sf"/>
</dbReference>
<dbReference type="eggNOG" id="KOG3510">
    <property type="taxonomic scope" value="Eukaryota"/>
</dbReference>
<dbReference type="GO" id="GO:0035805">
    <property type="term" value="C:egg coat"/>
    <property type="evidence" value="ECO:0007669"/>
    <property type="project" value="UniProtKB-SubCell"/>
</dbReference>
<accession>A7RYG1</accession>
<comment type="subcellular location">
    <subcellularLocation>
        <location evidence="1">Cell membrane</location>
        <topology evidence="1">Single-pass type I membrane protein</topology>
    </subcellularLocation>
    <subcellularLocation>
        <location evidence="12">Zona pellucida</location>
    </subcellularLocation>
</comment>
<evidence type="ECO:0000256" key="8">
    <source>
        <dbReference type="ARBA" id="ARBA00023136"/>
    </source>
</evidence>
<dbReference type="SMART" id="SM00408">
    <property type="entry name" value="IGc2"/>
    <property type="match status" value="2"/>
</dbReference>
<dbReference type="InterPro" id="IPR055356">
    <property type="entry name" value="ZP-N"/>
</dbReference>
<keyword evidence="5" id="KW-0165">Cleavage on pair of basic residues</keyword>
<keyword evidence="10" id="KW-0325">Glycoprotein</keyword>
<evidence type="ECO:0000256" key="4">
    <source>
        <dbReference type="ARBA" id="ARBA00022530"/>
    </source>
</evidence>
<evidence type="ECO:0000256" key="5">
    <source>
        <dbReference type="ARBA" id="ARBA00022685"/>
    </source>
</evidence>
<dbReference type="HOGENOM" id="CLU_288910_0_0_1"/>
<dbReference type="PANTHER" id="PTHR23343">
    <property type="entry name" value="ZONA PELLUCIDA SPERM-BINDING PROTEIN"/>
    <property type="match status" value="1"/>
</dbReference>
<dbReference type="Pfam" id="PF23344">
    <property type="entry name" value="ZP-N"/>
    <property type="match status" value="1"/>
</dbReference>
<sequence length="1063" mass="118955">MERSDVIFVLVFFLSTAIHRLDGAVSVREIDITTKGKTVRVECTVTDERYQGWYRMDGETENKITGKNFLTDKFYTIDKGDKHTLVIKSIKVKDGGYYKCKGAKTSKLFHLFVEFVVLEFPKSQRLERGQSQVIRCSAEGYPTPHYQWYKDWNPTVLDYSDDRLTLLPNGSLLISNVQESDSGNYTCRITQLDEVGRPREEQKNIEVLVYGPPRVDLSRSSTVVYSYIGNLRGDKFECTFWGYPIPKMSMHRSGAVLKNTKVKDRTITGHVTVTSDEDFGDYECRASNELGNATHIVQLKQAGGPDSPTNISTVVHCGYISVTWDSPLFDGGLPIFMYEVELLRGNLVIDSALLRNKNRRFTFNGGIVTPSTVYELRIRGENEASKGEWVRRNLTSDVCPPSGKITITNKETNLDSTNFVLTWEGPPDRGGDPDMKYVVEYTKLDGDGGTSHWLSTKGIRGMQHNITGLSRGERYKFRVIAVNRRGRSKPGEKDFSVSEVAISPPPPTTSPPIVPPPDPEVVFDMTVNCSSLLIRIDLALHHFPDLDHNSFRLRNESCGPYQKSSSHVTMVTRLDGCGTTAKHRNMSVTYYNSVTAQVVSSRSRMHIVEFPFSCTFYKKRTIGVPSFQPRKRVTVVEEGFGNFSFEMDLFRSSQYKKPFDVSEYPVNVNPTSERLYAQTKLLASDKNLVALAYQCVATPSVDPNDPTQYSFIDKGCAIDDTVKFNSMASRAQRFEMAPFKFRNAKSKTIYLHCRVLVCHKDDPQSRCHQGCQASERRRRRGQGEGVAARSVVHSVTLGPVGVETRQKQLSGEDHRGLKVGYMLWRVGGLHSVTLGPVGVETRQKQLSGEDHRGLEMGYMLWRVGGLHSVALGPVGVETRQKQLSGEDHRGLKVGYMLWRVGGLHSVTLGPVGVETRQKQLSGEDHRGLEMGYMLWRVGGLHSVALGPVGVETRQKQLSGEDHRGLEVGYMLWRVGGLHSVALGPVGVETRQKQLSAPDKHRAPGGSITYVLSIVFGTLLVSGLIFVSIGYMLRRYLIMTYSGGNHVIVATDNDEMELHETVSL</sequence>
<dbReference type="GO" id="GO:0005886">
    <property type="term" value="C:plasma membrane"/>
    <property type="evidence" value="ECO:0007669"/>
    <property type="project" value="UniProtKB-SubCell"/>
</dbReference>
<dbReference type="CDD" id="cd00096">
    <property type="entry name" value="Ig"/>
    <property type="match status" value="1"/>
</dbReference>
<evidence type="ECO:0000256" key="1">
    <source>
        <dbReference type="ARBA" id="ARBA00004251"/>
    </source>
</evidence>
<dbReference type="Gene3D" id="2.60.40.3210">
    <property type="entry name" value="Zona pellucida, ZP-N domain"/>
    <property type="match status" value="1"/>
</dbReference>
<keyword evidence="6 14" id="KW-0812">Transmembrane</keyword>
<dbReference type="GO" id="GO:0007338">
    <property type="term" value="P:single fertilization"/>
    <property type="evidence" value="ECO:0007669"/>
    <property type="project" value="UniProtKB-KW"/>
</dbReference>
<dbReference type="PANTHER" id="PTHR23343:SF118">
    <property type="entry name" value="ZP DOMAIN-CONTAINING PROTEIN"/>
    <property type="match status" value="1"/>
</dbReference>
<evidence type="ECO:0000256" key="2">
    <source>
        <dbReference type="ARBA" id="ARBA00022475"/>
    </source>
</evidence>
<reference evidence="19 20" key="1">
    <citation type="journal article" date="2007" name="Science">
        <title>Sea anemone genome reveals ancestral eumetazoan gene repertoire and genomic organization.</title>
        <authorList>
            <person name="Putnam N.H."/>
            <person name="Srivastava M."/>
            <person name="Hellsten U."/>
            <person name="Dirks B."/>
            <person name="Chapman J."/>
            <person name="Salamov A."/>
            <person name="Terry A."/>
            <person name="Shapiro H."/>
            <person name="Lindquist E."/>
            <person name="Kapitonov V.V."/>
            <person name="Jurka J."/>
            <person name="Genikhovich G."/>
            <person name="Grigoriev I.V."/>
            <person name="Lucas S.M."/>
            <person name="Steele R.E."/>
            <person name="Finnerty J.R."/>
            <person name="Technau U."/>
            <person name="Martindale M.Q."/>
            <person name="Rokhsar D.S."/>
        </authorList>
    </citation>
    <scope>NUCLEOTIDE SEQUENCE [LARGE SCALE GENOMIC DNA]</scope>
    <source>
        <strain evidence="20">CH2 X CH6</strain>
    </source>
</reference>
<dbReference type="InterPro" id="IPR036179">
    <property type="entry name" value="Ig-like_dom_sf"/>
</dbReference>
<dbReference type="SMART" id="SM00060">
    <property type="entry name" value="FN3"/>
    <property type="match status" value="2"/>
</dbReference>
<dbReference type="InterPro" id="IPR001507">
    <property type="entry name" value="ZP_dom"/>
</dbReference>
<evidence type="ECO:0000256" key="14">
    <source>
        <dbReference type="SAM" id="Phobius"/>
    </source>
</evidence>
<dbReference type="PROSITE" id="PS50853">
    <property type="entry name" value="FN3"/>
    <property type="match status" value="2"/>
</dbReference>
<keyword evidence="8 14" id="KW-0472">Membrane</keyword>
<feature type="domain" description="ZP" evidence="18">
    <location>
        <begin position="528"/>
        <end position="774"/>
    </location>
</feature>
<feature type="transmembrane region" description="Helical" evidence="14">
    <location>
        <begin position="1009"/>
        <end position="1032"/>
    </location>
</feature>
<dbReference type="InterPro" id="IPR007110">
    <property type="entry name" value="Ig-like_dom"/>
</dbReference>
<keyword evidence="2" id="KW-1003">Cell membrane</keyword>
<keyword evidence="4" id="KW-0272">Extracellular matrix</keyword>
<evidence type="ECO:0000256" key="15">
    <source>
        <dbReference type="SAM" id="SignalP"/>
    </source>
</evidence>